<organism evidence="1 2">
    <name type="scientific">Choristoneura fumiferana</name>
    <name type="common">Spruce budworm moth</name>
    <name type="synonym">Archips fumiferana</name>
    <dbReference type="NCBI Taxonomy" id="7141"/>
    <lineage>
        <taxon>Eukaryota</taxon>
        <taxon>Metazoa</taxon>
        <taxon>Ecdysozoa</taxon>
        <taxon>Arthropoda</taxon>
        <taxon>Hexapoda</taxon>
        <taxon>Insecta</taxon>
        <taxon>Pterygota</taxon>
        <taxon>Neoptera</taxon>
        <taxon>Endopterygota</taxon>
        <taxon>Lepidoptera</taxon>
        <taxon>Glossata</taxon>
        <taxon>Ditrysia</taxon>
        <taxon>Tortricoidea</taxon>
        <taxon>Tortricidae</taxon>
        <taxon>Tortricinae</taxon>
        <taxon>Choristoneura</taxon>
    </lineage>
</organism>
<name>A0ACC0KLG3_CHOFU</name>
<evidence type="ECO:0000313" key="2">
    <source>
        <dbReference type="Proteomes" id="UP001064048"/>
    </source>
</evidence>
<gene>
    <name evidence="1" type="ORF">MSG28_010453</name>
</gene>
<sequence>MPNTKHTLSQCSIVTKVEFRNESVNATLCGAAATLAARAALLRPGELAAAEARVGSLLANVEALKAARNDDPELHAKVNELHKLVQQIDGISHSEILERMEALEALHNQASNFGKSLTELETLQSTISSGVQNNKELLQGVQEQQEQEGKYHPSTWNFRIFNILWTSMKLSIKHKKVTASTAIVDGGAVRRVGRRRARLQLVLHLERAHERQRTRRPRRQRGRAPPRQRRRRRLRLRLRREHGHAAARRRALRPQVVAALRRRGQLADVVGRGAVRRARRRRLAQQLALAQEAPLRRRAPRHADEVRPARLRRRARVGPVRGAHVRGLIARARPSPSYRYRTAYGQKEKGAAGRSVCTCDRDRRAARRLTRLLTASGVATPSALIRCCMVGEGRAPPLEPVSYRRGSITTRADLTADNDAAWAADGGADRPVGTNSLPTLAAVATAAWVHSPRTAKPPGLPCRRRAPLVQETTEEA</sequence>
<dbReference type="EMBL" id="CM046117">
    <property type="protein sequence ID" value="KAI8437097.1"/>
    <property type="molecule type" value="Genomic_DNA"/>
</dbReference>
<accession>A0ACC0KLG3</accession>
<keyword evidence="2" id="KW-1185">Reference proteome</keyword>
<protein>
    <submittedName>
        <fullName evidence="1">Uncharacterized protein</fullName>
    </submittedName>
</protein>
<evidence type="ECO:0000313" key="1">
    <source>
        <dbReference type="EMBL" id="KAI8437097.1"/>
    </source>
</evidence>
<dbReference type="Proteomes" id="UP001064048">
    <property type="component" value="Chromosome 17"/>
</dbReference>
<proteinExistence type="predicted"/>
<comment type="caution">
    <text evidence="1">The sequence shown here is derived from an EMBL/GenBank/DDBJ whole genome shotgun (WGS) entry which is preliminary data.</text>
</comment>
<reference evidence="1 2" key="1">
    <citation type="journal article" date="2022" name="Genome Biol. Evol.">
        <title>The Spruce Budworm Genome: Reconstructing the Evolutionary History of Antifreeze Proteins.</title>
        <authorList>
            <person name="Beliveau C."/>
            <person name="Gagne P."/>
            <person name="Picq S."/>
            <person name="Vernygora O."/>
            <person name="Keeling C.I."/>
            <person name="Pinkney K."/>
            <person name="Doucet D."/>
            <person name="Wen F."/>
            <person name="Johnston J.S."/>
            <person name="Maaroufi H."/>
            <person name="Boyle B."/>
            <person name="Laroche J."/>
            <person name="Dewar K."/>
            <person name="Juretic N."/>
            <person name="Blackburn G."/>
            <person name="Nisole A."/>
            <person name="Brunet B."/>
            <person name="Brandao M."/>
            <person name="Lumley L."/>
            <person name="Duan J."/>
            <person name="Quan G."/>
            <person name="Lucarotti C.J."/>
            <person name="Roe A.D."/>
            <person name="Sperling F.A.H."/>
            <person name="Levesque R.C."/>
            <person name="Cusson M."/>
        </authorList>
    </citation>
    <scope>NUCLEOTIDE SEQUENCE [LARGE SCALE GENOMIC DNA]</scope>
    <source>
        <strain evidence="1">Glfc:IPQL:Cfum</strain>
    </source>
</reference>